<dbReference type="OrthoDB" id="5298161at2"/>
<evidence type="ECO:0000313" key="4">
    <source>
        <dbReference type="Proteomes" id="UP000198461"/>
    </source>
</evidence>
<feature type="chain" id="PRO_5012500836" evidence="1">
    <location>
        <begin position="23"/>
        <end position="156"/>
    </location>
</feature>
<dbReference type="Pfam" id="PF13488">
    <property type="entry name" value="Gly-zipper_Omp"/>
    <property type="match status" value="1"/>
</dbReference>
<evidence type="ECO:0000256" key="1">
    <source>
        <dbReference type="SAM" id="SignalP"/>
    </source>
</evidence>
<dbReference type="InterPro" id="IPR039567">
    <property type="entry name" value="Gly-zipper"/>
</dbReference>
<protein>
    <submittedName>
        <fullName evidence="3">Outer membrane lipoprotein SlyB</fullName>
    </submittedName>
</protein>
<feature type="signal peptide" evidence="1">
    <location>
        <begin position="1"/>
        <end position="22"/>
    </location>
</feature>
<dbReference type="RefSeq" id="WP_074200386.1">
    <property type="nucleotide sequence ID" value="NZ_FSRE01000001.1"/>
</dbReference>
<dbReference type="STRING" id="364032.SAMN05443662_0031"/>
<feature type="domain" description="Glycine zipper" evidence="2">
    <location>
        <begin position="61"/>
        <end position="105"/>
    </location>
</feature>
<reference evidence="3 4" key="1">
    <citation type="submission" date="2016-11" db="EMBL/GenBank/DDBJ databases">
        <authorList>
            <person name="Jaros S."/>
            <person name="Januszkiewicz K."/>
            <person name="Wedrychowicz H."/>
        </authorList>
    </citation>
    <scope>NUCLEOTIDE SEQUENCE [LARGE SCALE GENOMIC DNA]</scope>
    <source>
        <strain evidence="3 4">DSM 17737</strain>
    </source>
</reference>
<accession>A0A1N6DC55</accession>
<dbReference type="AlphaFoldDB" id="A0A1N6DC55"/>
<gene>
    <name evidence="3" type="ORF">SAMN05443662_0031</name>
</gene>
<keyword evidence="3" id="KW-0449">Lipoprotein</keyword>
<keyword evidence="4" id="KW-1185">Reference proteome</keyword>
<proteinExistence type="predicted"/>
<dbReference type="EMBL" id="FSRE01000001">
    <property type="protein sequence ID" value="SIN68375.1"/>
    <property type="molecule type" value="Genomic_DNA"/>
</dbReference>
<organism evidence="3 4">
    <name type="scientific">Sulfurivirga caldicuralii</name>
    <dbReference type="NCBI Taxonomy" id="364032"/>
    <lineage>
        <taxon>Bacteria</taxon>
        <taxon>Pseudomonadati</taxon>
        <taxon>Pseudomonadota</taxon>
        <taxon>Gammaproteobacteria</taxon>
        <taxon>Thiotrichales</taxon>
        <taxon>Piscirickettsiaceae</taxon>
        <taxon>Sulfurivirga</taxon>
    </lineage>
</organism>
<name>A0A1N6DC55_9GAMM</name>
<evidence type="ECO:0000259" key="2">
    <source>
        <dbReference type="Pfam" id="PF13488"/>
    </source>
</evidence>
<dbReference type="Proteomes" id="UP000198461">
    <property type="component" value="Unassembled WGS sequence"/>
</dbReference>
<dbReference type="PROSITE" id="PS51257">
    <property type="entry name" value="PROKAR_LIPOPROTEIN"/>
    <property type="match status" value="1"/>
</dbReference>
<sequence>MKRTLIVASFSAAALLSGCSTTPDSSDVYTQESVGQVMSVETGTVIGLRAVKIRLTESEGVGTASGAVIGGVVGSGVSDNRRAAAVGAVVGAVVGGTLGKMAERQAATTPGWEITYRDAQGRTHIVVQPMKGLENLRVGERIRIVHTPDGVRISPL</sequence>
<evidence type="ECO:0000313" key="3">
    <source>
        <dbReference type="EMBL" id="SIN68375.1"/>
    </source>
</evidence>
<keyword evidence="1" id="KW-0732">Signal</keyword>